<dbReference type="Pfam" id="PF13639">
    <property type="entry name" value="zf-RING_2"/>
    <property type="match status" value="1"/>
</dbReference>
<evidence type="ECO:0000313" key="8">
    <source>
        <dbReference type="Proteomes" id="UP001443914"/>
    </source>
</evidence>
<dbReference type="PANTHER" id="PTHR47361:SF4">
    <property type="entry name" value="RING_U-BOX SUPERFAMILY PROTEIN"/>
    <property type="match status" value="1"/>
</dbReference>
<proteinExistence type="predicted"/>
<dbReference type="InterPro" id="IPR001841">
    <property type="entry name" value="Znf_RING"/>
</dbReference>
<accession>A0AAW1HC30</accession>
<organism evidence="7 8">
    <name type="scientific">Saponaria officinalis</name>
    <name type="common">Common soapwort</name>
    <name type="synonym">Lychnis saponaria</name>
    <dbReference type="NCBI Taxonomy" id="3572"/>
    <lineage>
        <taxon>Eukaryota</taxon>
        <taxon>Viridiplantae</taxon>
        <taxon>Streptophyta</taxon>
        <taxon>Embryophyta</taxon>
        <taxon>Tracheophyta</taxon>
        <taxon>Spermatophyta</taxon>
        <taxon>Magnoliopsida</taxon>
        <taxon>eudicotyledons</taxon>
        <taxon>Gunneridae</taxon>
        <taxon>Pentapetalae</taxon>
        <taxon>Caryophyllales</taxon>
        <taxon>Caryophyllaceae</taxon>
        <taxon>Caryophylleae</taxon>
        <taxon>Saponaria</taxon>
    </lineage>
</organism>
<dbReference type="PANTHER" id="PTHR47361">
    <property type="entry name" value="RING/U-BOX SUPERFAMILY PROTEIN"/>
    <property type="match status" value="1"/>
</dbReference>
<gene>
    <name evidence="7" type="ORF">RND81_12G177300</name>
</gene>
<dbReference type="Proteomes" id="UP001443914">
    <property type="component" value="Unassembled WGS sequence"/>
</dbReference>
<feature type="domain" description="RING-type" evidence="6">
    <location>
        <begin position="56"/>
        <end position="99"/>
    </location>
</feature>
<dbReference type="SMART" id="SM00184">
    <property type="entry name" value="RING"/>
    <property type="match status" value="1"/>
</dbReference>
<evidence type="ECO:0000256" key="1">
    <source>
        <dbReference type="ARBA" id="ARBA00022723"/>
    </source>
</evidence>
<dbReference type="InterPro" id="IPR013083">
    <property type="entry name" value="Znf_RING/FYVE/PHD"/>
</dbReference>
<dbReference type="GO" id="GO:0008270">
    <property type="term" value="F:zinc ion binding"/>
    <property type="evidence" value="ECO:0007669"/>
    <property type="project" value="UniProtKB-KW"/>
</dbReference>
<sequence>MTTVTPFVDELLTTNLTLLTIPDDQVKMKCEEKEVEEEIEKRGEMMNMVVVHNGVCAICLDSIELQETALVKGCEHAYCVNCILQWATYHEHPKCPQCKHPFESLSVHRALDGSLRDYMIEESVCLLLRATWFTPLVVEHRDEPDDELDDIFYYQYQYQHDYEEDDDLDDIYFRNSSRNSSGLRIGNRRWGDNGYIRAGRQEARPARRPNLQESGPSSSSSSANQRKQKEVNMDSDGSSSRGPKKKEVGKDLMGRRAKRALKREAADKAAMAKHEQHLVRLGRQ</sequence>
<keyword evidence="2 4" id="KW-0863">Zinc-finger</keyword>
<dbReference type="PROSITE" id="PS00518">
    <property type="entry name" value="ZF_RING_1"/>
    <property type="match status" value="1"/>
</dbReference>
<comment type="caution">
    <text evidence="7">The sequence shown here is derived from an EMBL/GenBank/DDBJ whole genome shotgun (WGS) entry which is preliminary data.</text>
</comment>
<feature type="region of interest" description="Disordered" evidence="5">
    <location>
        <begin position="199"/>
        <end position="284"/>
    </location>
</feature>
<reference evidence="7" key="1">
    <citation type="submission" date="2024-03" db="EMBL/GenBank/DDBJ databases">
        <title>WGS assembly of Saponaria officinalis var. Norfolk2.</title>
        <authorList>
            <person name="Jenkins J."/>
            <person name="Shu S."/>
            <person name="Grimwood J."/>
            <person name="Barry K."/>
            <person name="Goodstein D."/>
            <person name="Schmutz J."/>
            <person name="Leebens-Mack J."/>
            <person name="Osbourn A."/>
        </authorList>
    </citation>
    <scope>NUCLEOTIDE SEQUENCE [LARGE SCALE GENOMIC DNA]</scope>
    <source>
        <strain evidence="7">JIC</strain>
    </source>
</reference>
<evidence type="ECO:0000256" key="4">
    <source>
        <dbReference type="PROSITE-ProRule" id="PRU00175"/>
    </source>
</evidence>
<feature type="compositionally biased region" description="Basic and acidic residues" evidence="5">
    <location>
        <begin position="262"/>
        <end position="278"/>
    </location>
</feature>
<feature type="compositionally biased region" description="Basic and acidic residues" evidence="5">
    <location>
        <begin position="245"/>
        <end position="254"/>
    </location>
</feature>
<dbReference type="PROSITE" id="PS50089">
    <property type="entry name" value="ZF_RING_2"/>
    <property type="match status" value="1"/>
</dbReference>
<keyword evidence="1" id="KW-0479">Metal-binding</keyword>
<evidence type="ECO:0000256" key="3">
    <source>
        <dbReference type="ARBA" id="ARBA00022833"/>
    </source>
</evidence>
<evidence type="ECO:0000313" key="7">
    <source>
        <dbReference type="EMBL" id="KAK9673590.1"/>
    </source>
</evidence>
<dbReference type="InterPro" id="IPR017907">
    <property type="entry name" value="Znf_RING_CS"/>
</dbReference>
<keyword evidence="8" id="KW-1185">Reference proteome</keyword>
<dbReference type="AlphaFoldDB" id="A0AAW1HC30"/>
<dbReference type="EMBL" id="JBDFQZ010000012">
    <property type="protein sequence ID" value="KAK9673590.1"/>
    <property type="molecule type" value="Genomic_DNA"/>
</dbReference>
<protein>
    <recommendedName>
        <fullName evidence="6">RING-type domain-containing protein</fullName>
    </recommendedName>
</protein>
<evidence type="ECO:0000256" key="2">
    <source>
        <dbReference type="ARBA" id="ARBA00022771"/>
    </source>
</evidence>
<name>A0AAW1HC30_SAPOF</name>
<evidence type="ECO:0000256" key="5">
    <source>
        <dbReference type="SAM" id="MobiDB-lite"/>
    </source>
</evidence>
<dbReference type="SUPFAM" id="SSF57850">
    <property type="entry name" value="RING/U-box"/>
    <property type="match status" value="1"/>
</dbReference>
<dbReference type="Gene3D" id="3.30.40.10">
    <property type="entry name" value="Zinc/RING finger domain, C3HC4 (zinc finger)"/>
    <property type="match status" value="1"/>
</dbReference>
<evidence type="ECO:0000259" key="6">
    <source>
        <dbReference type="PROSITE" id="PS50089"/>
    </source>
</evidence>
<keyword evidence="3" id="KW-0862">Zinc</keyword>